<feature type="region of interest" description="Disordered" evidence="1">
    <location>
        <begin position="173"/>
        <end position="198"/>
    </location>
</feature>
<proteinExistence type="predicted"/>
<evidence type="ECO:0000313" key="3">
    <source>
        <dbReference type="Proteomes" id="UP000299102"/>
    </source>
</evidence>
<dbReference type="EMBL" id="BGZK01000327">
    <property type="protein sequence ID" value="GBP37040.1"/>
    <property type="molecule type" value="Genomic_DNA"/>
</dbReference>
<keyword evidence="3" id="KW-1185">Reference proteome</keyword>
<organism evidence="2 3">
    <name type="scientific">Eumeta variegata</name>
    <name type="common">Bagworm moth</name>
    <name type="synonym">Eumeta japonica</name>
    <dbReference type="NCBI Taxonomy" id="151549"/>
    <lineage>
        <taxon>Eukaryota</taxon>
        <taxon>Metazoa</taxon>
        <taxon>Ecdysozoa</taxon>
        <taxon>Arthropoda</taxon>
        <taxon>Hexapoda</taxon>
        <taxon>Insecta</taxon>
        <taxon>Pterygota</taxon>
        <taxon>Neoptera</taxon>
        <taxon>Endopterygota</taxon>
        <taxon>Lepidoptera</taxon>
        <taxon>Glossata</taxon>
        <taxon>Ditrysia</taxon>
        <taxon>Tineoidea</taxon>
        <taxon>Psychidae</taxon>
        <taxon>Oiketicinae</taxon>
        <taxon>Eumeta</taxon>
    </lineage>
</organism>
<dbReference type="Proteomes" id="UP000299102">
    <property type="component" value="Unassembled WGS sequence"/>
</dbReference>
<reference evidence="2 3" key="1">
    <citation type="journal article" date="2019" name="Commun. Biol.">
        <title>The bagworm genome reveals a unique fibroin gene that provides high tensile strength.</title>
        <authorList>
            <person name="Kono N."/>
            <person name="Nakamura H."/>
            <person name="Ohtoshi R."/>
            <person name="Tomita M."/>
            <person name="Numata K."/>
            <person name="Arakawa K."/>
        </authorList>
    </citation>
    <scope>NUCLEOTIDE SEQUENCE [LARGE SCALE GENOMIC DNA]</scope>
</reference>
<sequence length="198" mass="22032">MCETHWYNRPPRSTDAECGRRCAPTTLRTTRCLPGHRGNDFKLKSNALGCSLPTGRSAARLVRSTRSGSPMRVALTCGRRFIDVRRAAVASVRDLSRMERIAARDASRSWAAGDVRSRGLLLPPSLVDYHSSCRVPTMTRARSQISERRAQRDPPHSPQLTLQLQQLHRLNPEKAPDGARSHQPRMHVGAHTTPNGSL</sequence>
<protein>
    <submittedName>
        <fullName evidence="2">Uncharacterized protein</fullName>
    </submittedName>
</protein>
<evidence type="ECO:0000313" key="2">
    <source>
        <dbReference type="EMBL" id="GBP37040.1"/>
    </source>
</evidence>
<evidence type="ECO:0000256" key="1">
    <source>
        <dbReference type="SAM" id="MobiDB-lite"/>
    </source>
</evidence>
<name>A0A4C1VER2_EUMVA</name>
<accession>A0A4C1VER2</accession>
<gene>
    <name evidence="2" type="ORF">EVAR_31038_1</name>
</gene>
<dbReference type="AlphaFoldDB" id="A0A4C1VER2"/>
<comment type="caution">
    <text evidence="2">The sequence shown here is derived from an EMBL/GenBank/DDBJ whole genome shotgun (WGS) entry which is preliminary data.</text>
</comment>